<dbReference type="OrthoDB" id="340608at2759"/>
<comment type="subcellular location">
    <subcellularLocation>
        <location evidence="1">Membrane</location>
        <topology evidence="1">Multi-pass membrane protein</topology>
    </subcellularLocation>
</comment>
<dbReference type="AlphaFoldDB" id="A0A165IYB8"/>
<evidence type="ECO:0000256" key="3">
    <source>
        <dbReference type="ARBA" id="ARBA00022692"/>
    </source>
</evidence>
<keyword evidence="5 6" id="KW-0472">Membrane</keyword>
<dbReference type="PANTHER" id="PTHR10926:SF0">
    <property type="entry name" value="CDC50, ISOFORM A"/>
    <property type="match status" value="1"/>
</dbReference>
<evidence type="ECO:0000256" key="4">
    <source>
        <dbReference type="ARBA" id="ARBA00022989"/>
    </source>
</evidence>
<dbReference type="GO" id="GO:0005783">
    <property type="term" value="C:endoplasmic reticulum"/>
    <property type="evidence" value="ECO:0007669"/>
    <property type="project" value="TreeGrafter"/>
</dbReference>
<dbReference type="Pfam" id="PF03381">
    <property type="entry name" value="CDC50"/>
    <property type="match status" value="1"/>
</dbReference>
<dbReference type="PANTHER" id="PTHR10926">
    <property type="entry name" value="CELL CYCLE CONTROL PROTEIN 50"/>
    <property type="match status" value="1"/>
</dbReference>
<sequence>MAIFKRNSRASADDDSADAKKGSSWRRPANTAFKQQRLKAWQPILTPRTVLPTLFLVAVIFAPIGAVLLLASNSVSQITLQYSGCERQTGDFADLPKWTYDLKSSDSKLSHATPQWQYDAATKTCNVRFELPADLGKPVFLYYKLTNFYQNHRRYVRSLSTDQLQGKFQDADALDNSDCKPLGVDPASNKPIYPCGLIANSMFNDTIGQPILLNPAGNNAPNKTYEFSYKGIAWPGEKNKYKDDPGFDVNSVVPPPNWREIWPEYNTTVGLPKLASDEHFQNWMRTAGLPTFTKLYGRNDNEGMTKGTYVIPIVMNFPVEQFGGTKSIVISTVAWIGGKNPFLGWAYIATAGLFMLLALAGTVRHCIRPRKLGDMTLLSWNQPTKPR</sequence>
<reference evidence="9 10" key="1">
    <citation type="journal article" date="2016" name="Mol. Biol. Evol.">
        <title>Comparative Genomics of Early-Diverging Mushroom-Forming Fungi Provides Insights into the Origins of Lignocellulose Decay Capabilities.</title>
        <authorList>
            <person name="Nagy L.G."/>
            <person name="Riley R."/>
            <person name="Tritt A."/>
            <person name="Adam C."/>
            <person name="Daum C."/>
            <person name="Floudas D."/>
            <person name="Sun H."/>
            <person name="Yadav J.S."/>
            <person name="Pangilinan J."/>
            <person name="Larsson K.H."/>
            <person name="Matsuura K."/>
            <person name="Barry K."/>
            <person name="Labutti K."/>
            <person name="Kuo R."/>
            <person name="Ohm R.A."/>
            <person name="Bhattacharya S.S."/>
            <person name="Shirouzu T."/>
            <person name="Yoshinaga Y."/>
            <person name="Martin F.M."/>
            <person name="Grigoriev I.V."/>
            <person name="Hibbett D.S."/>
        </authorList>
    </citation>
    <scope>NUCLEOTIDE SEQUENCE [LARGE SCALE GENOMIC DNA]</scope>
    <source>
        <strain evidence="9 10">HHB12029</strain>
    </source>
</reference>
<evidence type="ECO:0000256" key="1">
    <source>
        <dbReference type="ARBA" id="ARBA00004141"/>
    </source>
</evidence>
<evidence type="ECO:0000256" key="8">
    <source>
        <dbReference type="SAM" id="Phobius"/>
    </source>
</evidence>
<name>A0A165IYB8_EXIGL</name>
<dbReference type="InterPro" id="IPR005045">
    <property type="entry name" value="CDC50/LEM3_fam"/>
</dbReference>
<dbReference type="GO" id="GO:0045332">
    <property type="term" value="P:phospholipid translocation"/>
    <property type="evidence" value="ECO:0007669"/>
    <property type="project" value="UniProtKB-UniRule"/>
</dbReference>
<proteinExistence type="inferred from homology"/>
<feature type="region of interest" description="Disordered" evidence="7">
    <location>
        <begin position="1"/>
        <end position="26"/>
    </location>
</feature>
<evidence type="ECO:0000313" key="9">
    <source>
        <dbReference type="EMBL" id="KZV94054.1"/>
    </source>
</evidence>
<dbReference type="Proteomes" id="UP000077266">
    <property type="component" value="Unassembled WGS sequence"/>
</dbReference>
<keyword evidence="3 8" id="KW-0812">Transmembrane</keyword>
<dbReference type="FunCoup" id="A0A165IYB8">
    <property type="interactions" value="331"/>
</dbReference>
<dbReference type="GO" id="GO:0005886">
    <property type="term" value="C:plasma membrane"/>
    <property type="evidence" value="ECO:0007669"/>
    <property type="project" value="TreeGrafter"/>
</dbReference>
<comment type="similarity">
    <text evidence="2 6">Belongs to the CDC50/LEM3 family.</text>
</comment>
<evidence type="ECO:0000256" key="2">
    <source>
        <dbReference type="ARBA" id="ARBA00009457"/>
    </source>
</evidence>
<evidence type="ECO:0000313" key="10">
    <source>
        <dbReference type="Proteomes" id="UP000077266"/>
    </source>
</evidence>
<keyword evidence="4 8" id="KW-1133">Transmembrane helix</keyword>
<dbReference type="EMBL" id="KV425979">
    <property type="protein sequence ID" value="KZV94054.1"/>
    <property type="molecule type" value="Genomic_DNA"/>
</dbReference>
<evidence type="ECO:0000256" key="6">
    <source>
        <dbReference type="PIRNR" id="PIRNR015840"/>
    </source>
</evidence>
<feature type="transmembrane region" description="Helical" evidence="8">
    <location>
        <begin position="342"/>
        <end position="363"/>
    </location>
</feature>
<dbReference type="PIRSF" id="PIRSF015840">
    <property type="entry name" value="DUF284_TM_euk"/>
    <property type="match status" value="1"/>
</dbReference>
<feature type="transmembrane region" description="Helical" evidence="8">
    <location>
        <begin position="49"/>
        <end position="71"/>
    </location>
</feature>
<dbReference type="GO" id="GO:0005794">
    <property type="term" value="C:Golgi apparatus"/>
    <property type="evidence" value="ECO:0007669"/>
    <property type="project" value="TreeGrafter"/>
</dbReference>
<gene>
    <name evidence="9" type="ORF">EXIGLDRAFT_645521</name>
</gene>
<accession>A0A165IYB8</accession>
<dbReference type="STRING" id="1314781.A0A165IYB8"/>
<evidence type="ECO:0000256" key="5">
    <source>
        <dbReference type="ARBA" id="ARBA00023136"/>
    </source>
</evidence>
<protein>
    <submittedName>
        <fullName evidence="9">Lem3/Cdc50</fullName>
    </submittedName>
</protein>
<evidence type="ECO:0000256" key="7">
    <source>
        <dbReference type="SAM" id="MobiDB-lite"/>
    </source>
</evidence>
<keyword evidence="10" id="KW-1185">Reference proteome</keyword>
<organism evidence="9 10">
    <name type="scientific">Exidia glandulosa HHB12029</name>
    <dbReference type="NCBI Taxonomy" id="1314781"/>
    <lineage>
        <taxon>Eukaryota</taxon>
        <taxon>Fungi</taxon>
        <taxon>Dikarya</taxon>
        <taxon>Basidiomycota</taxon>
        <taxon>Agaricomycotina</taxon>
        <taxon>Agaricomycetes</taxon>
        <taxon>Auriculariales</taxon>
        <taxon>Exidiaceae</taxon>
        <taxon>Exidia</taxon>
    </lineage>
</organism>
<dbReference type="InParanoid" id="A0A165IYB8"/>